<evidence type="ECO:0000256" key="3">
    <source>
        <dbReference type="ARBA" id="ARBA00012418"/>
    </source>
</evidence>
<feature type="domain" description="DNA-directed RNA polymerase C-terminal" evidence="9">
    <location>
        <begin position="511"/>
        <end position="723"/>
    </location>
</feature>
<dbReference type="GO" id="GO:0006390">
    <property type="term" value="P:mitochondrial transcription"/>
    <property type="evidence" value="ECO:0007669"/>
    <property type="project" value="TreeGrafter"/>
</dbReference>
<accession>A0A2L1K2L1</accession>
<dbReference type="InterPro" id="IPR002092">
    <property type="entry name" value="DNA-dir_Rpol_phage-type"/>
</dbReference>
<dbReference type="EC" id="2.7.7.6" evidence="3"/>
<dbReference type="InterPro" id="IPR043502">
    <property type="entry name" value="DNA/RNA_pol_sf"/>
</dbReference>
<evidence type="ECO:0000256" key="2">
    <source>
        <dbReference type="ARBA" id="ARBA00009493"/>
    </source>
</evidence>
<sequence>MQLREELSKDLKGSYKRGLAKKNKTVFTVPEPPIDLQEYFKKLDIKRKAKQRKSINRFLARNPDFKDRSNSFDKSKDNPFCPFSNKRKFSTNSISYNKNKAYFNTATGDMFHTLDTYFRNKNYETSEEIQLEVEKFLLNFKSKVNADKPTPTSDGLAVSLLSGPAARVILNKLEYINKYIELLLQSNVKKDELYIEVLRGVGASFIRDNLIYHLLKVLTHTKTEHEEMLAMVSICVKVGKELVNKYFSTIKGDDKTNFRVWTATYLKSKPELKAVLEENDRFFMRLGDMALEVLNFSELMRVDVVTVSRRERRLEYKIVDPDLLKLDKKDVIAVTPLRLPMIVEPKDYKDGEGGYLLNNVDYSEDIFTDKHSYKLGSELAPDNKVLPLVNSLNKMPFKINTELLDFVTSDIGSYLLIKSSDLELEPGVVLSKYKQNSHKKLVSKFVHQEFILKIANLYRNFNSIYYPVRLDHRGRLYCMAPYLNYQGNDLAKALLLFSYPGTLDKSHLDDVKYLKAFGANCFGGAISKSSVEAKCRWIDDNVLNIINYENGILIKKAKEKLLFVSFCIEYKRYINFLNDDLATEFKTYLPIQLDATCNGFQHLSLLSQESKLYDELNLTNNDKYPKDFYNFLLHKVTGYIKYKIANGIFEEELKENKELKEKKVKKGKKETKEVKEVKPGSYLRLSNFIWDRSHVKKVIMTIPYNAGDRAMRQYIIEDLVQLEYDTELGTYWYKITICKIAVLPIKLYLQSL</sequence>
<keyword evidence="10" id="KW-0496">Mitochondrion</keyword>
<dbReference type="SUPFAM" id="SSF56672">
    <property type="entry name" value="DNA/RNA polymerases"/>
    <property type="match status" value="1"/>
</dbReference>
<keyword evidence="7" id="KW-0804">Transcription</keyword>
<name>A0A2L1K2L1_9PEZI</name>
<evidence type="ECO:0000256" key="6">
    <source>
        <dbReference type="ARBA" id="ARBA00022695"/>
    </source>
</evidence>
<dbReference type="Gene3D" id="1.10.287.280">
    <property type="match status" value="1"/>
</dbReference>
<organism evidence="10">
    <name type="scientific">Pseudocercospora mori</name>
    <dbReference type="NCBI Taxonomy" id="1341201"/>
    <lineage>
        <taxon>Eukaryota</taxon>
        <taxon>Fungi</taxon>
        <taxon>Dikarya</taxon>
        <taxon>Ascomycota</taxon>
        <taxon>Pezizomycotina</taxon>
        <taxon>Dothideomycetes</taxon>
        <taxon>Dothideomycetidae</taxon>
        <taxon>Mycosphaerellales</taxon>
        <taxon>Mycosphaerellaceae</taxon>
        <taxon>Pseudocercospora</taxon>
    </lineage>
</organism>
<evidence type="ECO:0000259" key="9">
    <source>
        <dbReference type="Pfam" id="PF00940"/>
    </source>
</evidence>
<gene>
    <name evidence="10" type="primary">orf752</name>
</gene>
<evidence type="ECO:0000313" key="10">
    <source>
        <dbReference type="EMBL" id="AVE15073.1"/>
    </source>
</evidence>
<comment type="function">
    <text evidence="1">DNA-dependent RNA polymerase catalyzes the transcription of DNA into RNA using the four ribonucleoside triphosphates as substrates.</text>
</comment>
<dbReference type="AlphaFoldDB" id="A0A2L1K2L1"/>
<keyword evidence="5" id="KW-0808">Transferase</keyword>
<keyword evidence="4" id="KW-0240">DNA-directed RNA polymerase</keyword>
<dbReference type="PANTHER" id="PTHR10102:SF0">
    <property type="entry name" value="DNA-DIRECTED RNA POLYMERASE, MITOCHONDRIAL"/>
    <property type="match status" value="1"/>
</dbReference>
<geneLocation type="mitochondrion" evidence="10"/>
<dbReference type="InterPro" id="IPR046950">
    <property type="entry name" value="DNA-dir_Rpol_C_phage-type"/>
</dbReference>
<evidence type="ECO:0000256" key="4">
    <source>
        <dbReference type="ARBA" id="ARBA00022478"/>
    </source>
</evidence>
<evidence type="ECO:0000256" key="1">
    <source>
        <dbReference type="ARBA" id="ARBA00004026"/>
    </source>
</evidence>
<comment type="catalytic activity">
    <reaction evidence="8">
        <text>RNA(n) + a ribonucleoside 5'-triphosphate = RNA(n+1) + diphosphate</text>
        <dbReference type="Rhea" id="RHEA:21248"/>
        <dbReference type="Rhea" id="RHEA-COMP:14527"/>
        <dbReference type="Rhea" id="RHEA-COMP:17342"/>
        <dbReference type="ChEBI" id="CHEBI:33019"/>
        <dbReference type="ChEBI" id="CHEBI:61557"/>
        <dbReference type="ChEBI" id="CHEBI:140395"/>
        <dbReference type="EC" id="2.7.7.6"/>
    </reaction>
</comment>
<dbReference type="GeneID" id="36276748"/>
<proteinExistence type="inferred from homology"/>
<comment type="similarity">
    <text evidence="2">Belongs to the phage and mitochondrial RNA polymerase family.</text>
</comment>
<dbReference type="Gene3D" id="1.10.150.20">
    <property type="entry name" value="5' to 3' exonuclease, C-terminal subdomain"/>
    <property type="match status" value="1"/>
</dbReference>
<evidence type="ECO:0000256" key="5">
    <source>
        <dbReference type="ARBA" id="ARBA00022679"/>
    </source>
</evidence>
<dbReference type="PROSITE" id="PS00900">
    <property type="entry name" value="RNA_POL_PHAGE_1"/>
    <property type="match status" value="1"/>
</dbReference>
<reference evidence="10" key="1">
    <citation type="submission" date="2017-11" db="EMBL/GenBank/DDBJ databases">
        <authorList>
            <person name="Han C.G."/>
        </authorList>
    </citation>
    <scope>NUCLEOTIDE SEQUENCE</scope>
</reference>
<dbReference type="GO" id="GO:0003899">
    <property type="term" value="F:DNA-directed RNA polymerase activity"/>
    <property type="evidence" value="ECO:0007669"/>
    <property type="project" value="UniProtKB-EC"/>
</dbReference>
<protein>
    <recommendedName>
        <fullName evidence="3">DNA-directed RNA polymerase</fullName>
        <ecNumber evidence="3">2.7.7.6</ecNumber>
    </recommendedName>
</protein>
<dbReference type="GO" id="GO:0034245">
    <property type="term" value="C:mitochondrial DNA-directed RNA polymerase complex"/>
    <property type="evidence" value="ECO:0007669"/>
    <property type="project" value="TreeGrafter"/>
</dbReference>
<keyword evidence="6" id="KW-0548">Nucleotidyltransferase</keyword>
<dbReference type="GO" id="GO:0001018">
    <property type="term" value="F:mitochondrial promoter sequence-specific DNA binding"/>
    <property type="evidence" value="ECO:0007669"/>
    <property type="project" value="TreeGrafter"/>
</dbReference>
<evidence type="ECO:0000256" key="7">
    <source>
        <dbReference type="ARBA" id="ARBA00023163"/>
    </source>
</evidence>
<dbReference type="RefSeq" id="YP_009469563.1">
    <property type="nucleotide sequence ID" value="NC_037198.1"/>
</dbReference>
<dbReference type="Pfam" id="PF00940">
    <property type="entry name" value="RNA_pol"/>
    <property type="match status" value="1"/>
</dbReference>
<evidence type="ECO:0000256" key="8">
    <source>
        <dbReference type="ARBA" id="ARBA00048552"/>
    </source>
</evidence>
<dbReference type="EMBL" id="MG543071">
    <property type="protein sequence ID" value="AVE15073.1"/>
    <property type="molecule type" value="Genomic_DNA"/>
</dbReference>
<dbReference type="PANTHER" id="PTHR10102">
    <property type="entry name" value="DNA-DIRECTED RNA POLYMERASE, MITOCHONDRIAL"/>
    <property type="match status" value="1"/>
</dbReference>